<proteinExistence type="predicted"/>
<dbReference type="EMBL" id="RBKU01000001">
    <property type="protein sequence ID" value="RKR80398.1"/>
    <property type="molecule type" value="Genomic_DNA"/>
</dbReference>
<name>A0A495IWK6_9SPHI</name>
<protein>
    <submittedName>
        <fullName evidence="1">Uncharacterized protein</fullName>
    </submittedName>
</protein>
<comment type="caution">
    <text evidence="1">The sequence shown here is derived from an EMBL/GenBank/DDBJ whole genome shotgun (WGS) entry which is preliminary data.</text>
</comment>
<dbReference type="RefSeq" id="WP_121196174.1">
    <property type="nucleotide sequence ID" value="NZ_RBKU01000001.1"/>
</dbReference>
<keyword evidence="2" id="KW-1185">Reference proteome</keyword>
<sequence length="59" mass="6268">MAIAIACSLENVSKLLTQELVQKVHAVTVFSCKPDKASTSKTFELAAATGSTNAPHFFN</sequence>
<evidence type="ECO:0000313" key="2">
    <source>
        <dbReference type="Proteomes" id="UP000268007"/>
    </source>
</evidence>
<organism evidence="1 2">
    <name type="scientific">Mucilaginibacter gracilis</name>
    <dbReference type="NCBI Taxonomy" id="423350"/>
    <lineage>
        <taxon>Bacteria</taxon>
        <taxon>Pseudomonadati</taxon>
        <taxon>Bacteroidota</taxon>
        <taxon>Sphingobacteriia</taxon>
        <taxon>Sphingobacteriales</taxon>
        <taxon>Sphingobacteriaceae</taxon>
        <taxon>Mucilaginibacter</taxon>
    </lineage>
</organism>
<reference evidence="1 2" key="1">
    <citation type="submission" date="2018-10" db="EMBL/GenBank/DDBJ databases">
        <title>Genomic Encyclopedia of Archaeal and Bacterial Type Strains, Phase II (KMG-II): from individual species to whole genera.</title>
        <authorList>
            <person name="Goeker M."/>
        </authorList>
    </citation>
    <scope>NUCLEOTIDE SEQUENCE [LARGE SCALE GENOMIC DNA]</scope>
    <source>
        <strain evidence="1 2">DSM 18602</strain>
    </source>
</reference>
<gene>
    <name evidence="1" type="ORF">BDD43_0503</name>
</gene>
<dbReference type="OrthoDB" id="2149806at2"/>
<dbReference type="AlphaFoldDB" id="A0A495IWK6"/>
<evidence type="ECO:0000313" key="1">
    <source>
        <dbReference type="EMBL" id="RKR80398.1"/>
    </source>
</evidence>
<accession>A0A495IWK6</accession>
<dbReference type="Proteomes" id="UP000268007">
    <property type="component" value="Unassembled WGS sequence"/>
</dbReference>